<accession>A0ABD6DAZ3</accession>
<evidence type="ECO:0000313" key="5">
    <source>
        <dbReference type="Proteomes" id="UP001597052"/>
    </source>
</evidence>
<keyword evidence="5" id="KW-1185">Reference proteome</keyword>
<name>A0ABD6DAZ3_9EURY</name>
<dbReference type="Proteomes" id="UP001597052">
    <property type="component" value="Unassembled WGS sequence"/>
</dbReference>
<evidence type="ECO:0000313" key="4">
    <source>
        <dbReference type="EMBL" id="MFD1643136.1"/>
    </source>
</evidence>
<reference evidence="4 5" key="1">
    <citation type="journal article" date="2019" name="Int. J. Syst. Evol. Microbiol.">
        <title>The Global Catalogue of Microorganisms (GCM) 10K type strain sequencing project: providing services to taxonomists for standard genome sequencing and annotation.</title>
        <authorList>
            <consortium name="The Broad Institute Genomics Platform"/>
            <consortium name="The Broad Institute Genome Sequencing Center for Infectious Disease"/>
            <person name="Wu L."/>
            <person name="Ma J."/>
        </authorList>
    </citation>
    <scope>NUCLEOTIDE SEQUENCE [LARGE SCALE GENOMIC DNA]</scope>
    <source>
        <strain evidence="4 5">CGMCC 1.10593</strain>
    </source>
</reference>
<dbReference type="InterPro" id="IPR018639">
    <property type="entry name" value="DUF2062"/>
</dbReference>
<dbReference type="PANTHER" id="PTHR40547:SF1">
    <property type="entry name" value="SLL0298 PROTEIN"/>
    <property type="match status" value="1"/>
</dbReference>
<feature type="transmembrane region" description="Helical" evidence="2">
    <location>
        <begin position="117"/>
        <end position="136"/>
    </location>
</feature>
<sequence length="181" mass="19626">MRARVKGYLRRIRDGVRESFAADHTPPEVAGSFALGVFITMLPTLGTGLVLFVILSYLFARINRIALFASVLVLNPAVKWGVYGASITLGVFLLGPVDGIEGAAVSLDAGWDVLVRLWVGNLVLAAIATVIGYVVVYRMVVSYRHREFEIVETVIGTDSTDSESAATDDRHDPDNETVDAE</sequence>
<dbReference type="EMBL" id="JBHUDM010000004">
    <property type="protein sequence ID" value="MFD1643136.1"/>
    <property type="molecule type" value="Genomic_DNA"/>
</dbReference>
<feature type="transmembrane region" description="Helical" evidence="2">
    <location>
        <begin position="80"/>
        <end position="97"/>
    </location>
</feature>
<evidence type="ECO:0000256" key="2">
    <source>
        <dbReference type="SAM" id="Phobius"/>
    </source>
</evidence>
<feature type="domain" description="DUF2062" evidence="3">
    <location>
        <begin position="10"/>
        <end position="147"/>
    </location>
</feature>
<dbReference type="Pfam" id="PF09835">
    <property type="entry name" value="DUF2062"/>
    <property type="match status" value="1"/>
</dbReference>
<feature type="region of interest" description="Disordered" evidence="1">
    <location>
        <begin position="159"/>
        <end position="181"/>
    </location>
</feature>
<proteinExistence type="predicted"/>
<gene>
    <name evidence="4" type="ORF">ACFSBW_14765</name>
</gene>
<keyword evidence="2" id="KW-0472">Membrane</keyword>
<comment type="caution">
    <text evidence="4">The sequence shown here is derived from an EMBL/GenBank/DDBJ whole genome shotgun (WGS) entry which is preliminary data.</text>
</comment>
<keyword evidence="2" id="KW-0812">Transmembrane</keyword>
<evidence type="ECO:0000256" key="1">
    <source>
        <dbReference type="SAM" id="MobiDB-lite"/>
    </source>
</evidence>
<protein>
    <submittedName>
        <fullName evidence="4">DUF2062 domain-containing protein</fullName>
    </submittedName>
</protein>
<dbReference type="AlphaFoldDB" id="A0ABD6DAZ3"/>
<dbReference type="RefSeq" id="WP_256396338.1">
    <property type="nucleotide sequence ID" value="NZ_JANHDJ010000004.1"/>
</dbReference>
<organism evidence="4 5">
    <name type="scientific">Halohasta litorea</name>
    <dbReference type="NCBI Taxonomy" id="869891"/>
    <lineage>
        <taxon>Archaea</taxon>
        <taxon>Methanobacteriati</taxon>
        <taxon>Methanobacteriota</taxon>
        <taxon>Stenosarchaea group</taxon>
        <taxon>Halobacteria</taxon>
        <taxon>Halobacteriales</taxon>
        <taxon>Haloferacaceae</taxon>
        <taxon>Halohasta</taxon>
    </lineage>
</organism>
<evidence type="ECO:0000259" key="3">
    <source>
        <dbReference type="Pfam" id="PF09835"/>
    </source>
</evidence>
<feature type="transmembrane region" description="Helical" evidence="2">
    <location>
        <begin position="33"/>
        <end position="59"/>
    </location>
</feature>
<dbReference type="PANTHER" id="PTHR40547">
    <property type="entry name" value="SLL0298 PROTEIN"/>
    <property type="match status" value="1"/>
</dbReference>
<keyword evidence="2" id="KW-1133">Transmembrane helix</keyword>